<evidence type="ECO:0000256" key="5">
    <source>
        <dbReference type="ARBA" id="ARBA00023242"/>
    </source>
</evidence>
<keyword evidence="5" id="KW-0539">Nucleus</keyword>
<dbReference type="AlphaFoldDB" id="A0A0K6FVH1"/>
<keyword evidence="3" id="KW-0805">Transcription regulation</keyword>
<dbReference type="GO" id="GO:0005634">
    <property type="term" value="C:nucleus"/>
    <property type="evidence" value="ECO:0007669"/>
    <property type="project" value="UniProtKB-SubCell"/>
</dbReference>
<dbReference type="CDD" id="cd12148">
    <property type="entry name" value="fungal_TF_MHR"/>
    <property type="match status" value="1"/>
</dbReference>
<evidence type="ECO:0000256" key="1">
    <source>
        <dbReference type="ARBA" id="ARBA00004123"/>
    </source>
</evidence>
<sequence length="344" mass="39082">MFYERTKLEIEANVAKAYSSDRSKYNSLYHLQAMIMLGQWFYLKSRLLEGYVYVTRATQFAVALGLHELDSRIYGHYVVTNRESSHKGVERWRPRDPVELGEAINLWWACLIRDLGGTLLNGLPPTISLEEIKTVWATSLPDFEDMNGSELSNDSHSVASIFDPEYFRIVTDISQDTANCILAKATIITYCAGKLDTERLSSSEVTDEWWTRFEECDRAIESFAQFVRKASYAGRDIEDVVNIALSHTAVDCAIIQLHGPLADYELNIGVQGDSFGSLTDNPSGGYSYTRALAKQIPRLRQGGYIEQAHEMEQHLRMMVRNVERLLLVYPVLALQAEHLRTLLP</sequence>
<evidence type="ECO:0000313" key="8">
    <source>
        <dbReference type="Proteomes" id="UP000044841"/>
    </source>
</evidence>
<dbReference type="Pfam" id="PF04082">
    <property type="entry name" value="Fungal_trans"/>
    <property type="match status" value="1"/>
</dbReference>
<dbReference type="GO" id="GO:0006351">
    <property type="term" value="P:DNA-templated transcription"/>
    <property type="evidence" value="ECO:0007669"/>
    <property type="project" value="InterPro"/>
</dbReference>
<keyword evidence="2" id="KW-0479">Metal-binding</keyword>
<evidence type="ECO:0000259" key="6">
    <source>
        <dbReference type="SMART" id="SM00906"/>
    </source>
</evidence>
<accession>A0A0K6FVH1</accession>
<dbReference type="SMART" id="SM00906">
    <property type="entry name" value="Fungal_trans"/>
    <property type="match status" value="1"/>
</dbReference>
<dbReference type="GO" id="GO:0008270">
    <property type="term" value="F:zinc ion binding"/>
    <property type="evidence" value="ECO:0007669"/>
    <property type="project" value="InterPro"/>
</dbReference>
<organism evidence="7 8">
    <name type="scientific">Rhizoctonia solani</name>
    <dbReference type="NCBI Taxonomy" id="456999"/>
    <lineage>
        <taxon>Eukaryota</taxon>
        <taxon>Fungi</taxon>
        <taxon>Dikarya</taxon>
        <taxon>Basidiomycota</taxon>
        <taxon>Agaricomycotina</taxon>
        <taxon>Agaricomycetes</taxon>
        <taxon>Cantharellales</taxon>
        <taxon>Ceratobasidiaceae</taxon>
        <taxon>Rhizoctonia</taxon>
    </lineage>
</organism>
<feature type="domain" description="Xylanolytic transcriptional activator regulatory" evidence="6">
    <location>
        <begin position="50"/>
        <end position="143"/>
    </location>
</feature>
<comment type="subcellular location">
    <subcellularLocation>
        <location evidence="1">Nucleus</location>
    </subcellularLocation>
</comment>
<name>A0A0K6FVH1_9AGAM</name>
<dbReference type="InterPro" id="IPR050815">
    <property type="entry name" value="TF_fung"/>
</dbReference>
<dbReference type="GO" id="GO:0003677">
    <property type="term" value="F:DNA binding"/>
    <property type="evidence" value="ECO:0007669"/>
    <property type="project" value="InterPro"/>
</dbReference>
<dbReference type="PANTHER" id="PTHR47338">
    <property type="entry name" value="ZN(II)2CYS6 TRANSCRIPTION FACTOR (EUROFUNG)-RELATED"/>
    <property type="match status" value="1"/>
</dbReference>
<protein>
    <recommendedName>
        <fullName evidence="6">Xylanolytic transcriptional activator regulatory domain-containing protein</fullName>
    </recommendedName>
</protein>
<evidence type="ECO:0000313" key="7">
    <source>
        <dbReference type="EMBL" id="CUA69997.1"/>
    </source>
</evidence>
<proteinExistence type="predicted"/>
<dbReference type="PANTHER" id="PTHR47338:SF29">
    <property type="entry name" value="ZN(2)-C6 FUNGAL-TYPE DOMAIN-CONTAINING PROTEIN"/>
    <property type="match status" value="1"/>
</dbReference>
<dbReference type="EMBL" id="CYGV01001057">
    <property type="protein sequence ID" value="CUA69997.1"/>
    <property type="molecule type" value="Genomic_DNA"/>
</dbReference>
<evidence type="ECO:0000256" key="4">
    <source>
        <dbReference type="ARBA" id="ARBA00023163"/>
    </source>
</evidence>
<reference evidence="7 8" key="1">
    <citation type="submission" date="2015-07" db="EMBL/GenBank/DDBJ databases">
        <authorList>
            <person name="Noorani M."/>
        </authorList>
    </citation>
    <scope>NUCLEOTIDE SEQUENCE [LARGE SCALE GENOMIC DNA]</scope>
    <source>
        <strain evidence="7">BBA 69670</strain>
    </source>
</reference>
<dbReference type="InterPro" id="IPR007219">
    <property type="entry name" value="XnlR_reg_dom"/>
</dbReference>
<keyword evidence="4" id="KW-0804">Transcription</keyword>
<dbReference type="Proteomes" id="UP000044841">
    <property type="component" value="Unassembled WGS sequence"/>
</dbReference>
<dbReference type="GO" id="GO:0000981">
    <property type="term" value="F:DNA-binding transcription factor activity, RNA polymerase II-specific"/>
    <property type="evidence" value="ECO:0007669"/>
    <property type="project" value="InterPro"/>
</dbReference>
<keyword evidence="8" id="KW-1185">Reference proteome</keyword>
<gene>
    <name evidence="7" type="ORF">RSOLAG22IIIB_08839</name>
</gene>
<evidence type="ECO:0000256" key="3">
    <source>
        <dbReference type="ARBA" id="ARBA00023015"/>
    </source>
</evidence>
<evidence type="ECO:0000256" key="2">
    <source>
        <dbReference type="ARBA" id="ARBA00022723"/>
    </source>
</evidence>